<gene>
    <name evidence="2" type="ORF">GCM10007160_20970</name>
</gene>
<reference evidence="3" key="1">
    <citation type="journal article" date="2019" name="Int. J. Syst. Evol. Microbiol.">
        <title>The Global Catalogue of Microorganisms (GCM) 10K type strain sequencing project: providing services to taxonomists for standard genome sequencing and annotation.</title>
        <authorList>
            <consortium name="The Broad Institute Genomics Platform"/>
            <consortium name="The Broad Institute Genome Sequencing Center for Infectious Disease"/>
            <person name="Wu L."/>
            <person name="Ma J."/>
        </authorList>
    </citation>
    <scope>NUCLEOTIDE SEQUENCE [LARGE SCALE GENOMIC DNA]</scope>
    <source>
        <strain evidence="3">KCTC 22228</strain>
    </source>
</reference>
<dbReference type="RefSeq" id="WP_189468896.1">
    <property type="nucleotide sequence ID" value="NZ_BMXS01000009.1"/>
</dbReference>
<proteinExistence type="predicted"/>
<dbReference type="Gene3D" id="3.10.180.10">
    <property type="entry name" value="2,3-Dihydroxybiphenyl 1,2-Dioxygenase, domain 1"/>
    <property type="match status" value="1"/>
</dbReference>
<name>A0ABQ2YRW0_9GAMM</name>
<evidence type="ECO:0000313" key="3">
    <source>
        <dbReference type="Proteomes" id="UP000653056"/>
    </source>
</evidence>
<dbReference type="InterPro" id="IPR029068">
    <property type="entry name" value="Glyas_Bleomycin-R_OHBP_Dase"/>
</dbReference>
<dbReference type="EMBL" id="BMXS01000009">
    <property type="protein sequence ID" value="GGX93243.1"/>
    <property type="molecule type" value="Genomic_DNA"/>
</dbReference>
<dbReference type="SUPFAM" id="SSF54593">
    <property type="entry name" value="Glyoxalase/Bleomycin resistance protein/Dihydroxybiphenyl dioxygenase"/>
    <property type="match status" value="1"/>
</dbReference>
<dbReference type="Proteomes" id="UP000653056">
    <property type="component" value="Unassembled WGS sequence"/>
</dbReference>
<feature type="domain" description="Glyoxalase/fosfomycin resistance/dioxygenase" evidence="1">
    <location>
        <begin position="4"/>
        <end position="107"/>
    </location>
</feature>
<keyword evidence="3" id="KW-1185">Reference proteome</keyword>
<organism evidence="2 3">
    <name type="scientific">Litchfieldella qijiaojingensis</name>
    <dbReference type="NCBI Taxonomy" id="980347"/>
    <lineage>
        <taxon>Bacteria</taxon>
        <taxon>Pseudomonadati</taxon>
        <taxon>Pseudomonadota</taxon>
        <taxon>Gammaproteobacteria</taxon>
        <taxon>Oceanospirillales</taxon>
        <taxon>Halomonadaceae</taxon>
        <taxon>Litchfieldella</taxon>
    </lineage>
</organism>
<evidence type="ECO:0000259" key="1">
    <source>
        <dbReference type="Pfam" id="PF00903"/>
    </source>
</evidence>
<dbReference type="InterPro" id="IPR004360">
    <property type="entry name" value="Glyas_Fos-R_dOase_dom"/>
</dbReference>
<protein>
    <recommendedName>
        <fullName evidence="1">Glyoxalase/fosfomycin resistance/dioxygenase domain-containing protein</fullName>
    </recommendedName>
</protein>
<evidence type="ECO:0000313" key="2">
    <source>
        <dbReference type="EMBL" id="GGX93243.1"/>
    </source>
</evidence>
<sequence>MTSLDLVVVRVSDVEQSKLFYEALGLRFKKEKHGNGPLHYSSKIGDVVFEIYPASGENPVSAGTRLGFSTVVREDLDSTIMSLGGQVISRSDSGIVVADPDGIKIEINSRVAS</sequence>
<comment type="caution">
    <text evidence="2">The sequence shown here is derived from an EMBL/GenBank/DDBJ whole genome shotgun (WGS) entry which is preliminary data.</text>
</comment>
<dbReference type="Pfam" id="PF00903">
    <property type="entry name" value="Glyoxalase"/>
    <property type="match status" value="1"/>
</dbReference>
<accession>A0ABQ2YRW0</accession>